<reference evidence="1 2" key="1">
    <citation type="journal article" date="2017" name="Gigascience">
        <title>Genome sequence of the small brown planthopper, Laodelphax striatellus.</title>
        <authorList>
            <person name="Zhu J."/>
            <person name="Jiang F."/>
            <person name="Wang X."/>
            <person name="Yang P."/>
            <person name="Bao Y."/>
            <person name="Zhao W."/>
            <person name="Wang W."/>
            <person name="Lu H."/>
            <person name="Wang Q."/>
            <person name="Cui N."/>
            <person name="Li J."/>
            <person name="Chen X."/>
            <person name="Luo L."/>
            <person name="Yu J."/>
            <person name="Kang L."/>
            <person name="Cui F."/>
        </authorList>
    </citation>
    <scope>NUCLEOTIDE SEQUENCE [LARGE SCALE GENOMIC DNA]</scope>
    <source>
        <strain evidence="1">Lst14</strain>
    </source>
</reference>
<protein>
    <submittedName>
        <fullName evidence="1">Uncharacterized protein</fullName>
    </submittedName>
</protein>
<dbReference type="EMBL" id="QKKF02006330">
    <property type="protein sequence ID" value="RZF46391.1"/>
    <property type="molecule type" value="Genomic_DNA"/>
</dbReference>
<dbReference type="Proteomes" id="UP000291343">
    <property type="component" value="Unassembled WGS sequence"/>
</dbReference>
<accession>A0A482XMB7</accession>
<name>A0A482XMB7_LAOST</name>
<gene>
    <name evidence="1" type="ORF">LSTR_LSTR007924</name>
</gene>
<keyword evidence="2" id="KW-1185">Reference proteome</keyword>
<comment type="caution">
    <text evidence="1">The sequence shown here is derived from an EMBL/GenBank/DDBJ whole genome shotgun (WGS) entry which is preliminary data.</text>
</comment>
<organism evidence="1 2">
    <name type="scientific">Laodelphax striatellus</name>
    <name type="common">Small brown planthopper</name>
    <name type="synonym">Delphax striatella</name>
    <dbReference type="NCBI Taxonomy" id="195883"/>
    <lineage>
        <taxon>Eukaryota</taxon>
        <taxon>Metazoa</taxon>
        <taxon>Ecdysozoa</taxon>
        <taxon>Arthropoda</taxon>
        <taxon>Hexapoda</taxon>
        <taxon>Insecta</taxon>
        <taxon>Pterygota</taxon>
        <taxon>Neoptera</taxon>
        <taxon>Paraneoptera</taxon>
        <taxon>Hemiptera</taxon>
        <taxon>Auchenorrhyncha</taxon>
        <taxon>Fulgoroidea</taxon>
        <taxon>Delphacidae</taxon>
        <taxon>Criomorphinae</taxon>
        <taxon>Laodelphax</taxon>
    </lineage>
</organism>
<evidence type="ECO:0000313" key="1">
    <source>
        <dbReference type="EMBL" id="RZF46391.1"/>
    </source>
</evidence>
<sequence>MRRARSANSTDTISHNTGLVASLLSFITAEFYQRAFTAYLFLSMKDQRSLALPNGATRGYIQIVELAGKETIDHYDIDFSKFNKLHFFIFTFQSSVNG</sequence>
<dbReference type="InParanoid" id="A0A482XMB7"/>
<proteinExistence type="predicted"/>
<evidence type="ECO:0000313" key="2">
    <source>
        <dbReference type="Proteomes" id="UP000291343"/>
    </source>
</evidence>
<dbReference type="AlphaFoldDB" id="A0A482XMB7"/>